<accession>A0A1W9NYW6</accession>
<dbReference type="Gene3D" id="3.40.830.10">
    <property type="entry name" value="LigB-like"/>
    <property type="match status" value="1"/>
</dbReference>
<gene>
    <name evidence="3" type="ORF">B5M47_01190</name>
</gene>
<dbReference type="NCBIfam" id="TIGR04336">
    <property type="entry name" value="AmmeMemoSam_B"/>
    <property type="match status" value="1"/>
</dbReference>
<dbReference type="PANTHER" id="PTHR11060:SF0">
    <property type="entry name" value="PROTEIN MEMO1"/>
    <property type="match status" value="1"/>
</dbReference>
<dbReference type="Proteomes" id="UP000192520">
    <property type="component" value="Unassembled WGS sequence"/>
</dbReference>
<comment type="similarity">
    <text evidence="1 2">Belongs to the MEMO1 family.</text>
</comment>
<dbReference type="InterPro" id="IPR002737">
    <property type="entry name" value="MEMO1_fam"/>
</dbReference>
<dbReference type="STRING" id="1968527.B5M47_01190"/>
<organism evidence="3 4">
    <name type="scientific">candidate division CPR3 bacterium 4484_211</name>
    <dbReference type="NCBI Taxonomy" id="1968527"/>
    <lineage>
        <taxon>Bacteria</taxon>
        <taxon>Bacteria division CPR3</taxon>
    </lineage>
</organism>
<evidence type="ECO:0000313" key="4">
    <source>
        <dbReference type="Proteomes" id="UP000192520"/>
    </source>
</evidence>
<proteinExistence type="inferred from homology"/>
<dbReference type="Pfam" id="PF01875">
    <property type="entry name" value="Memo"/>
    <property type="match status" value="1"/>
</dbReference>
<dbReference type="AlphaFoldDB" id="A0A1W9NYW6"/>
<evidence type="ECO:0000256" key="2">
    <source>
        <dbReference type="HAMAP-Rule" id="MF_00055"/>
    </source>
</evidence>
<evidence type="ECO:0000313" key="3">
    <source>
        <dbReference type="EMBL" id="OQX51304.1"/>
    </source>
</evidence>
<comment type="caution">
    <text evidence="3">The sequence shown here is derived from an EMBL/GenBank/DDBJ whole genome shotgun (WGS) entry which is preliminary data.</text>
</comment>
<sequence length="276" mass="30374">MKVRPPVVAGAFYPQDTNELQAQIYHFLESVETVMRETPPIIIVPHAGYVFSGQVAAYGLRQWKGSDIKTVILLGNSHQNYFYQAALDTSDHWVTPLGETEVDLALGQDLLEKSSLVTEDLKIHAAEHSLEVQLPFLQLILNQFKIVPLLLGSPSKQRAKNLALLLKSYLNRQTVLVASSDLSHYPSYETANLVDKQTIESILSLDVDRFEMTTESLMAQAYPNLVTCACGAGAIKTAMFLARDLNLTGRLLKYANSGDVGGEKSRVVGYGAIAFS</sequence>
<name>A0A1W9NYW6_UNCC3</name>
<dbReference type="CDD" id="cd07361">
    <property type="entry name" value="MEMO_like"/>
    <property type="match status" value="1"/>
</dbReference>
<reference evidence="4" key="1">
    <citation type="submission" date="2017-03" db="EMBL/GenBank/DDBJ databases">
        <title>Novel pathways for hydrocarbon cycling and metabolic interdependencies in hydrothermal sediment communities.</title>
        <authorList>
            <person name="Dombrowski N."/>
            <person name="Seitz K."/>
            <person name="Teske A."/>
            <person name="Baker B."/>
        </authorList>
    </citation>
    <scope>NUCLEOTIDE SEQUENCE [LARGE SCALE GENOMIC DNA]</scope>
</reference>
<dbReference type="HAMAP" id="MF_00055">
    <property type="entry name" value="MEMO1"/>
    <property type="match status" value="1"/>
</dbReference>
<protein>
    <recommendedName>
        <fullName evidence="2">MEMO1 family protein B5M47_01190</fullName>
    </recommendedName>
</protein>
<evidence type="ECO:0000256" key="1">
    <source>
        <dbReference type="ARBA" id="ARBA00006315"/>
    </source>
</evidence>
<dbReference type="PANTHER" id="PTHR11060">
    <property type="entry name" value="PROTEIN MEMO1"/>
    <property type="match status" value="1"/>
</dbReference>
<dbReference type="EMBL" id="MZGJ01000005">
    <property type="protein sequence ID" value="OQX51304.1"/>
    <property type="molecule type" value="Genomic_DNA"/>
</dbReference>